<accession>A0A1Z4VNM6</accession>
<name>A0A1Z4VNM6_9GAMM</name>
<dbReference type="AlphaFoldDB" id="A0A1Z4VNM6"/>
<feature type="region of interest" description="Disordered" evidence="1">
    <location>
        <begin position="1"/>
        <end position="29"/>
    </location>
</feature>
<evidence type="ECO:0000313" key="3">
    <source>
        <dbReference type="Proteomes" id="UP000218765"/>
    </source>
</evidence>
<protein>
    <submittedName>
        <fullName evidence="2">Uncharacterized protein</fullName>
    </submittedName>
</protein>
<gene>
    <name evidence="2" type="ORF">FOKN1_0834</name>
</gene>
<keyword evidence="3" id="KW-1185">Reference proteome</keyword>
<dbReference type="EMBL" id="AP018052">
    <property type="protein sequence ID" value="BAZ93236.1"/>
    <property type="molecule type" value="Genomic_DNA"/>
</dbReference>
<organism evidence="2 3">
    <name type="scientific">Thiohalobacter thiocyanaticus</name>
    <dbReference type="NCBI Taxonomy" id="585455"/>
    <lineage>
        <taxon>Bacteria</taxon>
        <taxon>Pseudomonadati</taxon>
        <taxon>Pseudomonadota</taxon>
        <taxon>Gammaproteobacteria</taxon>
        <taxon>Thiohalobacterales</taxon>
        <taxon>Thiohalobacteraceae</taxon>
        <taxon>Thiohalobacter</taxon>
    </lineage>
</organism>
<proteinExistence type="predicted"/>
<dbReference type="RefSeq" id="WP_157745343.1">
    <property type="nucleotide sequence ID" value="NZ_AP018052.1"/>
</dbReference>
<sequence>MSPKRHTTSVSSTAPARKHKGKVSSNALRQAVARRRLEERREAELLRQHLFDVFADE</sequence>
<evidence type="ECO:0000313" key="2">
    <source>
        <dbReference type="EMBL" id="BAZ93236.1"/>
    </source>
</evidence>
<dbReference type="Proteomes" id="UP000218765">
    <property type="component" value="Chromosome"/>
</dbReference>
<reference evidence="2 3" key="1">
    <citation type="submission" date="2017-05" db="EMBL/GenBank/DDBJ databases">
        <title>Thiocyanate degradation by Thiohalobacter thiocyanaticus FOKN1.</title>
        <authorList>
            <person name="Oshiki M."/>
            <person name="Fukushima T."/>
            <person name="Kawano S."/>
            <person name="Nakagawa J."/>
        </authorList>
    </citation>
    <scope>NUCLEOTIDE SEQUENCE [LARGE SCALE GENOMIC DNA]</scope>
    <source>
        <strain evidence="2 3">FOKN1</strain>
    </source>
</reference>
<evidence type="ECO:0000256" key="1">
    <source>
        <dbReference type="SAM" id="MobiDB-lite"/>
    </source>
</evidence>
<dbReference type="KEGG" id="ttc:FOKN1_0834"/>